<protein>
    <submittedName>
        <fullName evidence="2">Uncharacterized protein</fullName>
    </submittedName>
</protein>
<evidence type="ECO:0000313" key="3">
    <source>
        <dbReference type="Proteomes" id="UP000032274"/>
    </source>
</evidence>
<feature type="non-terminal residue" evidence="2">
    <location>
        <position position="1"/>
    </location>
</feature>
<feature type="compositionally biased region" description="Basic and acidic residues" evidence="1">
    <location>
        <begin position="129"/>
        <end position="150"/>
    </location>
</feature>
<dbReference type="Proteomes" id="UP000032274">
    <property type="component" value="Unassembled WGS sequence"/>
</dbReference>
<accession>A0AA40JPK6</accession>
<sequence length="160" mass="17321">RRLGLGNGFGGDVEIALVVEGVDDRRRDQRHEAQADQPPDMPDQREADQGADAGQDHARAGVARHVDVLEAGKRTLAAARLHVVPGVEIVDHRREGEIIVRRRRAGRPFQGAAVPGIAGGVLQRLALPDADRELDQHRADAGGDHHRAERGDDEEELDAG</sequence>
<organism evidence="2 3">
    <name type="scientific">Staphylococcus aureus</name>
    <dbReference type="NCBI Taxonomy" id="1280"/>
    <lineage>
        <taxon>Bacteria</taxon>
        <taxon>Bacillati</taxon>
        <taxon>Bacillota</taxon>
        <taxon>Bacilli</taxon>
        <taxon>Bacillales</taxon>
        <taxon>Staphylococcaceae</taxon>
        <taxon>Staphylococcus</taxon>
    </lineage>
</organism>
<feature type="compositionally biased region" description="Basic and acidic residues" evidence="1">
    <location>
        <begin position="22"/>
        <end position="34"/>
    </location>
</feature>
<evidence type="ECO:0000256" key="1">
    <source>
        <dbReference type="SAM" id="MobiDB-lite"/>
    </source>
</evidence>
<feature type="compositionally biased region" description="Basic and acidic residues" evidence="1">
    <location>
        <begin position="42"/>
        <end position="61"/>
    </location>
</feature>
<feature type="region of interest" description="Disordered" evidence="1">
    <location>
        <begin position="21"/>
        <end position="61"/>
    </location>
</feature>
<feature type="compositionally biased region" description="Acidic residues" evidence="1">
    <location>
        <begin position="151"/>
        <end position="160"/>
    </location>
</feature>
<gene>
    <name evidence="2" type="ORF">QU38_02175</name>
</gene>
<comment type="caution">
    <text evidence="2">The sequence shown here is derived from an EMBL/GenBank/DDBJ whole genome shotgun (WGS) entry which is preliminary data.</text>
</comment>
<evidence type="ECO:0000313" key="2">
    <source>
        <dbReference type="EMBL" id="KIU01333.1"/>
    </source>
</evidence>
<dbReference type="EMBL" id="JXIG01000469">
    <property type="protein sequence ID" value="KIU01333.1"/>
    <property type="molecule type" value="Genomic_DNA"/>
</dbReference>
<feature type="non-terminal residue" evidence="2">
    <location>
        <position position="160"/>
    </location>
</feature>
<dbReference type="AlphaFoldDB" id="A0AA40JPK6"/>
<reference evidence="2 3" key="1">
    <citation type="submission" date="2015-01" db="EMBL/GenBank/DDBJ databases">
        <title>Characterization of Swiss Staphylococcus aureus strains involved in food poisoning.</title>
        <authorList>
            <person name="Crovadore J."/>
            <person name="Chablais R."/>
            <person name="Tonacini J."/>
            <person name="Schnyder B."/>
            <person name="Lefort F."/>
        </authorList>
    </citation>
    <scope>NUCLEOTIDE SEQUENCE [LARGE SCALE GENOMIC DNA]</scope>
    <source>
        <strain evidence="2 3">SA-120</strain>
    </source>
</reference>
<feature type="region of interest" description="Disordered" evidence="1">
    <location>
        <begin position="128"/>
        <end position="160"/>
    </location>
</feature>
<name>A0AA40JPK6_STAAU</name>
<proteinExistence type="predicted"/>